<dbReference type="InterPro" id="IPR050650">
    <property type="entry name" value="Type-II_Cytokine-TF_Rcpt"/>
</dbReference>
<dbReference type="InterPro" id="IPR013783">
    <property type="entry name" value="Ig-like_fold"/>
</dbReference>
<comment type="caution">
    <text evidence="3">The sequence shown here is derived from an EMBL/GenBank/DDBJ whole genome shotgun (WGS) entry which is preliminary data.</text>
</comment>
<feature type="non-terminal residue" evidence="3">
    <location>
        <position position="1"/>
    </location>
</feature>
<keyword evidence="4" id="KW-1185">Reference proteome</keyword>
<dbReference type="GO" id="GO:0005886">
    <property type="term" value="C:plasma membrane"/>
    <property type="evidence" value="ECO:0007669"/>
    <property type="project" value="TreeGrafter"/>
</dbReference>
<dbReference type="SUPFAM" id="SSF49265">
    <property type="entry name" value="Fibronectin type III"/>
    <property type="match status" value="1"/>
</dbReference>
<dbReference type="PANTHER" id="PTHR20859">
    <property type="entry name" value="INTERFERON/INTERLEUKIN RECEPTOR"/>
    <property type="match status" value="1"/>
</dbReference>
<keyword evidence="1" id="KW-0812">Transmembrane</keyword>
<name>A0A553QCK1_9TELE</name>
<feature type="transmembrane region" description="Helical" evidence="1">
    <location>
        <begin position="178"/>
        <end position="200"/>
    </location>
</feature>
<evidence type="ECO:0000256" key="1">
    <source>
        <dbReference type="SAM" id="Phobius"/>
    </source>
</evidence>
<dbReference type="Proteomes" id="UP000316079">
    <property type="component" value="Unassembled WGS sequence"/>
</dbReference>
<dbReference type="Gene3D" id="2.60.40.10">
    <property type="entry name" value="Immunoglobulins"/>
    <property type="match status" value="1"/>
</dbReference>
<dbReference type="GO" id="GO:0004896">
    <property type="term" value="F:cytokine receptor activity"/>
    <property type="evidence" value="ECO:0007669"/>
    <property type="project" value="TreeGrafter"/>
</dbReference>
<dbReference type="InterPro" id="IPR036116">
    <property type="entry name" value="FN3_sf"/>
</dbReference>
<dbReference type="EMBL" id="SRMA01026110">
    <property type="protein sequence ID" value="TRY87647.1"/>
    <property type="molecule type" value="Genomic_DNA"/>
</dbReference>
<evidence type="ECO:0000313" key="3">
    <source>
        <dbReference type="EMBL" id="TRY87647.1"/>
    </source>
</evidence>
<gene>
    <name evidence="3" type="ORF">DNTS_013603</name>
</gene>
<dbReference type="AlphaFoldDB" id="A0A553QCK1"/>
<sequence length="222" mass="24779">SWEKVPHCVKIAGQQCNLSLVFPNLHAYNFIRLRSEEFPWMNQTHNCDPINDRGAIFSAPSISLLVENRSLWVTVLLPCAPSNSCGSEDEEDLEEDCECPLNIFKSLTATVTLFNKHNLSDMKTRSAPVANATPFRVQFGFLSPGETYCAQAYFTLEDVESSSPMSPQQCVQLPGNTGILIITTVFAVLLCLGIMLLLLWRHCSTSEDPLPSSLVIRLREKQ</sequence>
<protein>
    <recommendedName>
        <fullName evidence="2">Interferon/interleukin receptor domain-containing protein</fullName>
    </recommendedName>
</protein>
<keyword evidence="1" id="KW-0472">Membrane</keyword>
<evidence type="ECO:0000259" key="2">
    <source>
        <dbReference type="Pfam" id="PF09294"/>
    </source>
</evidence>
<dbReference type="Pfam" id="PF09294">
    <property type="entry name" value="Interfer-bind"/>
    <property type="match status" value="1"/>
</dbReference>
<evidence type="ECO:0000313" key="4">
    <source>
        <dbReference type="Proteomes" id="UP000316079"/>
    </source>
</evidence>
<reference evidence="3 4" key="1">
    <citation type="journal article" date="2019" name="Sci. Data">
        <title>Hybrid genome assembly and annotation of Danionella translucida.</title>
        <authorList>
            <person name="Kadobianskyi M."/>
            <person name="Schulze L."/>
            <person name="Schuelke M."/>
            <person name="Judkewitz B."/>
        </authorList>
    </citation>
    <scope>NUCLEOTIDE SEQUENCE [LARGE SCALE GENOMIC DNA]</scope>
    <source>
        <strain evidence="3 4">Bolton</strain>
    </source>
</reference>
<dbReference type="InterPro" id="IPR015373">
    <property type="entry name" value="Interferon/interleukin_rcp_dom"/>
</dbReference>
<dbReference type="OrthoDB" id="8584840at2759"/>
<accession>A0A553QCK1</accession>
<keyword evidence="1" id="KW-1133">Transmembrane helix</keyword>
<dbReference type="PANTHER" id="PTHR20859:SF53">
    <property type="entry name" value="INTERLEUKIN-22 RECEPTOR SUBUNIT ALPHA-1"/>
    <property type="match status" value="1"/>
</dbReference>
<proteinExistence type="predicted"/>
<organism evidence="3 4">
    <name type="scientific">Danionella cerebrum</name>
    <dbReference type="NCBI Taxonomy" id="2873325"/>
    <lineage>
        <taxon>Eukaryota</taxon>
        <taxon>Metazoa</taxon>
        <taxon>Chordata</taxon>
        <taxon>Craniata</taxon>
        <taxon>Vertebrata</taxon>
        <taxon>Euteleostomi</taxon>
        <taxon>Actinopterygii</taxon>
        <taxon>Neopterygii</taxon>
        <taxon>Teleostei</taxon>
        <taxon>Ostariophysi</taxon>
        <taxon>Cypriniformes</taxon>
        <taxon>Danionidae</taxon>
        <taxon>Danioninae</taxon>
        <taxon>Danionella</taxon>
    </lineage>
</organism>
<feature type="domain" description="Interferon/interleukin receptor" evidence="2">
    <location>
        <begin position="56"/>
        <end position="173"/>
    </location>
</feature>